<organism evidence="8 9">
    <name type="scientific">Mycoemilia scoparia</name>
    <dbReference type="NCBI Taxonomy" id="417184"/>
    <lineage>
        <taxon>Eukaryota</taxon>
        <taxon>Fungi</taxon>
        <taxon>Fungi incertae sedis</taxon>
        <taxon>Zoopagomycota</taxon>
        <taxon>Kickxellomycotina</taxon>
        <taxon>Kickxellomycetes</taxon>
        <taxon>Kickxellales</taxon>
        <taxon>Kickxellaceae</taxon>
        <taxon>Mycoemilia</taxon>
    </lineage>
</organism>
<dbReference type="InterPro" id="IPR036236">
    <property type="entry name" value="Znf_C2H2_sf"/>
</dbReference>
<keyword evidence="4" id="KW-0862">Zinc</keyword>
<dbReference type="SMART" id="SM00355">
    <property type="entry name" value="ZnF_C2H2"/>
    <property type="match status" value="3"/>
</dbReference>
<reference evidence="8" key="1">
    <citation type="submission" date="2022-07" db="EMBL/GenBank/DDBJ databases">
        <title>Phylogenomic reconstructions and comparative analyses of Kickxellomycotina fungi.</title>
        <authorList>
            <person name="Reynolds N.K."/>
            <person name="Stajich J.E."/>
            <person name="Barry K."/>
            <person name="Grigoriev I.V."/>
            <person name="Crous P."/>
            <person name="Smith M.E."/>
        </authorList>
    </citation>
    <scope>NUCLEOTIDE SEQUENCE</scope>
    <source>
        <strain evidence="8">NBRC 100468</strain>
    </source>
</reference>
<evidence type="ECO:0000256" key="3">
    <source>
        <dbReference type="ARBA" id="ARBA00022771"/>
    </source>
</evidence>
<keyword evidence="1" id="KW-0479">Metal-binding</keyword>
<keyword evidence="3 5" id="KW-0863">Zinc-finger</keyword>
<dbReference type="PANTHER" id="PTHR23057">
    <property type="entry name" value="JUXTAPOSED WITH ANOTHER ZINC FINGER PROTEIN 1"/>
    <property type="match status" value="1"/>
</dbReference>
<accession>A0A9W8DUM5</accession>
<dbReference type="GO" id="GO:0005634">
    <property type="term" value="C:nucleus"/>
    <property type="evidence" value="ECO:0007669"/>
    <property type="project" value="TreeGrafter"/>
</dbReference>
<dbReference type="EMBL" id="JANBPU010000027">
    <property type="protein sequence ID" value="KAJ1919392.1"/>
    <property type="molecule type" value="Genomic_DNA"/>
</dbReference>
<dbReference type="Gene3D" id="3.30.160.60">
    <property type="entry name" value="Classic Zinc Finger"/>
    <property type="match status" value="2"/>
</dbReference>
<evidence type="ECO:0000313" key="9">
    <source>
        <dbReference type="Proteomes" id="UP001150538"/>
    </source>
</evidence>
<sequence length="425" mass="44822">MSSSTDNNNSTPSTTLADSFQGSFLELYELPAISTTTTTAVNSPTPLSADMSSPSSASASTLAFDDASYTHDLENSFCRDFTCCGLTLDDLHDLLQHYEECHVRFEDDEQQTEVSDNILFEQEWSATDCFAAALTGGDVSSLIPSVGSGIPSVLNNNAKSAAARRVEAAAHTLSDLTPPLSPSNTASSSLANSPIEPPLTFDMRSTLFGGMQSRKRTASQAPSQYNSNKRFAAAGGAACQPQKKPSVPSVLDSSFAGSMSLYDDDMIAALVSSNDSLFLTPGTTPKSVTPSAQKPVKKLQQSGCVGDVHLPPSVTAAMAGAVAAAAAAKSNGVSQKENKPYRCTVPGCDKAYKNPNGLKYHNLHGHCNVDCDAQNAQKPYKCLVPDCGKAYKNLNGLKYHVQHAHYTAVPPSTQANTAAIKTAVF</sequence>
<keyword evidence="9" id="KW-1185">Reference proteome</keyword>
<feature type="region of interest" description="Disordered" evidence="6">
    <location>
        <begin position="173"/>
        <end position="203"/>
    </location>
</feature>
<dbReference type="Proteomes" id="UP001150538">
    <property type="component" value="Unassembled WGS sequence"/>
</dbReference>
<name>A0A9W8DUM5_9FUNG</name>
<dbReference type="GO" id="GO:0008270">
    <property type="term" value="F:zinc ion binding"/>
    <property type="evidence" value="ECO:0007669"/>
    <property type="project" value="UniProtKB-KW"/>
</dbReference>
<dbReference type="InterPro" id="IPR051580">
    <property type="entry name" value="ZnF-Chromatin_assoc"/>
</dbReference>
<proteinExistence type="predicted"/>
<evidence type="ECO:0000256" key="4">
    <source>
        <dbReference type="ARBA" id="ARBA00022833"/>
    </source>
</evidence>
<comment type="caution">
    <text evidence="8">The sequence shown here is derived from an EMBL/GenBank/DDBJ whole genome shotgun (WGS) entry which is preliminary data.</text>
</comment>
<dbReference type="SUPFAM" id="SSF57667">
    <property type="entry name" value="beta-beta-alpha zinc fingers"/>
    <property type="match status" value="2"/>
</dbReference>
<evidence type="ECO:0000256" key="2">
    <source>
        <dbReference type="ARBA" id="ARBA00022737"/>
    </source>
</evidence>
<protein>
    <submittedName>
        <fullName evidence="8">Transcriptional regulator of ribosomal biogenesis proteins</fullName>
    </submittedName>
</protein>
<keyword evidence="2" id="KW-0677">Repeat</keyword>
<evidence type="ECO:0000256" key="1">
    <source>
        <dbReference type="ARBA" id="ARBA00022723"/>
    </source>
</evidence>
<dbReference type="OrthoDB" id="3269380at2759"/>
<evidence type="ECO:0000259" key="7">
    <source>
        <dbReference type="PROSITE" id="PS50157"/>
    </source>
</evidence>
<dbReference type="PROSITE" id="PS00028">
    <property type="entry name" value="ZINC_FINGER_C2H2_1"/>
    <property type="match status" value="2"/>
</dbReference>
<dbReference type="PANTHER" id="PTHR23057:SF0">
    <property type="entry name" value="JUXTAPOSED WITH ANOTHER ZINC FINGER PROTEIN 1"/>
    <property type="match status" value="1"/>
</dbReference>
<dbReference type="PROSITE" id="PS50157">
    <property type="entry name" value="ZINC_FINGER_C2H2_2"/>
    <property type="match status" value="1"/>
</dbReference>
<feature type="domain" description="C2H2-type" evidence="7">
    <location>
        <begin position="380"/>
        <end position="410"/>
    </location>
</feature>
<feature type="compositionally biased region" description="Polar residues" evidence="6">
    <location>
        <begin position="182"/>
        <end position="192"/>
    </location>
</feature>
<evidence type="ECO:0000256" key="5">
    <source>
        <dbReference type="PROSITE-ProRule" id="PRU00042"/>
    </source>
</evidence>
<gene>
    <name evidence="8" type="primary">SFP1</name>
    <name evidence="8" type="ORF">H4219_001984</name>
</gene>
<evidence type="ECO:0000313" key="8">
    <source>
        <dbReference type="EMBL" id="KAJ1919392.1"/>
    </source>
</evidence>
<dbReference type="InterPro" id="IPR013087">
    <property type="entry name" value="Znf_C2H2_type"/>
</dbReference>
<dbReference type="AlphaFoldDB" id="A0A9W8DUM5"/>
<evidence type="ECO:0000256" key="6">
    <source>
        <dbReference type="SAM" id="MobiDB-lite"/>
    </source>
</evidence>